<dbReference type="InterPro" id="IPR019800">
    <property type="entry name" value="Glyco_hydro_3_AS"/>
</dbReference>
<keyword evidence="11" id="KW-1185">Reference proteome</keyword>
<comment type="similarity">
    <text evidence="2 6">Belongs to the glycosyl hydrolase 3 family.</text>
</comment>
<evidence type="ECO:0000256" key="4">
    <source>
        <dbReference type="ARBA" id="ARBA00022801"/>
    </source>
</evidence>
<dbReference type="InParanoid" id="A0A4R5CGI9"/>
<proteinExistence type="inferred from homology"/>
<dbReference type="GO" id="GO:0009254">
    <property type="term" value="P:peptidoglycan turnover"/>
    <property type="evidence" value="ECO:0007669"/>
    <property type="project" value="TreeGrafter"/>
</dbReference>
<evidence type="ECO:0000313" key="11">
    <source>
        <dbReference type="Proteomes" id="UP000294739"/>
    </source>
</evidence>
<dbReference type="EMBL" id="SMKZ01000083">
    <property type="protein sequence ID" value="TDD96384.1"/>
    <property type="molecule type" value="Genomic_DNA"/>
</dbReference>
<evidence type="ECO:0000313" key="10">
    <source>
        <dbReference type="EMBL" id="TDD96384.1"/>
    </source>
</evidence>
<feature type="chain" id="PRO_5020378637" description="beta-N-acetylhexosaminidase" evidence="7">
    <location>
        <begin position="30"/>
        <end position="612"/>
    </location>
</feature>
<evidence type="ECO:0000256" key="5">
    <source>
        <dbReference type="ARBA" id="ARBA00023295"/>
    </source>
</evidence>
<evidence type="ECO:0000256" key="2">
    <source>
        <dbReference type="ARBA" id="ARBA00005336"/>
    </source>
</evidence>
<feature type="signal peptide" evidence="7">
    <location>
        <begin position="1"/>
        <end position="29"/>
    </location>
</feature>
<evidence type="ECO:0000256" key="3">
    <source>
        <dbReference type="ARBA" id="ARBA00012663"/>
    </source>
</evidence>
<dbReference type="OrthoDB" id="9805821at2"/>
<dbReference type="InterPro" id="IPR002772">
    <property type="entry name" value="Glyco_hydro_3_C"/>
</dbReference>
<dbReference type="InterPro" id="IPR050226">
    <property type="entry name" value="NagZ_Beta-hexosaminidase"/>
</dbReference>
<dbReference type="InterPro" id="IPR001764">
    <property type="entry name" value="Glyco_hydro_3_N"/>
</dbReference>
<comment type="catalytic activity">
    <reaction evidence="1">
        <text>Hydrolysis of terminal non-reducing N-acetyl-D-hexosamine residues in N-acetyl-beta-D-hexosaminides.</text>
        <dbReference type="EC" id="3.2.1.52"/>
    </reaction>
</comment>
<organism evidence="10 11">
    <name type="scientific">Jiangella asiatica</name>
    <dbReference type="NCBI Taxonomy" id="2530372"/>
    <lineage>
        <taxon>Bacteria</taxon>
        <taxon>Bacillati</taxon>
        <taxon>Actinomycetota</taxon>
        <taxon>Actinomycetes</taxon>
        <taxon>Jiangellales</taxon>
        <taxon>Jiangellaceae</taxon>
        <taxon>Jiangella</taxon>
    </lineage>
</organism>
<dbReference type="InterPro" id="IPR036881">
    <property type="entry name" value="Glyco_hydro_3_C_sf"/>
</dbReference>
<dbReference type="Gene3D" id="3.20.20.300">
    <property type="entry name" value="Glycoside hydrolase, family 3, N-terminal domain"/>
    <property type="match status" value="1"/>
</dbReference>
<keyword evidence="7" id="KW-0732">Signal</keyword>
<keyword evidence="4 6" id="KW-0378">Hydrolase</keyword>
<dbReference type="GO" id="GO:0004563">
    <property type="term" value="F:beta-N-acetylhexosaminidase activity"/>
    <property type="evidence" value="ECO:0007669"/>
    <property type="project" value="UniProtKB-EC"/>
</dbReference>
<dbReference type="Gene3D" id="3.40.50.1700">
    <property type="entry name" value="Glycoside hydrolase family 3 C-terminal domain"/>
    <property type="match status" value="1"/>
</dbReference>
<evidence type="ECO:0000259" key="9">
    <source>
        <dbReference type="Pfam" id="PF01915"/>
    </source>
</evidence>
<dbReference type="SUPFAM" id="SSF51445">
    <property type="entry name" value="(Trans)glycosidases"/>
    <property type="match status" value="1"/>
</dbReference>
<dbReference type="PROSITE" id="PS00775">
    <property type="entry name" value="GLYCOSYL_HYDROL_F3"/>
    <property type="match status" value="1"/>
</dbReference>
<dbReference type="PANTHER" id="PTHR30480">
    <property type="entry name" value="BETA-HEXOSAMINIDASE-RELATED"/>
    <property type="match status" value="1"/>
</dbReference>
<reference evidence="10 11" key="1">
    <citation type="submission" date="2019-03" db="EMBL/GenBank/DDBJ databases">
        <title>Draft genome sequences of novel Actinobacteria.</title>
        <authorList>
            <person name="Sahin N."/>
            <person name="Ay H."/>
            <person name="Saygin H."/>
        </authorList>
    </citation>
    <scope>NUCLEOTIDE SEQUENCE [LARGE SCALE GENOMIC DNA]</scope>
    <source>
        <strain evidence="10 11">5K138</strain>
    </source>
</reference>
<dbReference type="Pfam" id="PF00933">
    <property type="entry name" value="Glyco_hydro_3"/>
    <property type="match status" value="1"/>
</dbReference>
<sequence length="612" mass="63435">MSPIRRRHLLRSLAVAGAVLLASPSTVVAEPASQAGGMPSAADSEAAYVAEQLAQLSVEEKVGQLFVTHAYGTDATAVTPAEAALNQAAYGVDTPAEVVDKYHLGGVIYFAWSGNVNNPRQIARLSNGLQATATDGGPPLLVSADQETGIVARMPAPATQFPGAQALAAGGSTHAAREAARITARELRAVGINQNFAPVADVNVNAANPVIGVRSFSSDPQLAAEYVAAQVAGYERGDGVAAAAKHFPGHGDTTTDSHYGVPEIDHTRQEWEAIDAPPFEAAIDAGIDVIMTAHIVVDSLDASGVPATLSRPIITDLLRGELGYDGIVITDALNMDAIREHFGPERVPVLALLAGVDQLLVPEDGEMDIMYQAVLNAVRTGEISEERLDESVARVLGLKWRRGIVEDPYVDVAAVDRIVGNRAHGIAAERITDPTVTALRNDDGDGAPILPVTAEGTSVNIVTTNTAAGNDLAGALRERGATADVIAAGTRPTDATIAAAVQAAGNHDLTVVITSNAADTRVTDPQARQQRLVREVTATGAPVVAVAARNPYDVAYLPEDAAFLAAYSSTTVSMRGVAKVITGEIAPAGKLPVDVPAADGSVLYPIGHGLTW</sequence>
<gene>
    <name evidence="10" type="ORF">E1269_30590</name>
</gene>
<evidence type="ECO:0000256" key="1">
    <source>
        <dbReference type="ARBA" id="ARBA00001231"/>
    </source>
</evidence>
<dbReference type="GO" id="GO:0005975">
    <property type="term" value="P:carbohydrate metabolic process"/>
    <property type="evidence" value="ECO:0007669"/>
    <property type="project" value="InterPro"/>
</dbReference>
<dbReference type="InterPro" id="IPR036962">
    <property type="entry name" value="Glyco_hydro_3_N_sf"/>
</dbReference>
<evidence type="ECO:0000259" key="8">
    <source>
        <dbReference type="Pfam" id="PF00933"/>
    </source>
</evidence>
<accession>A0A4R5CGI9</accession>
<dbReference type="FunCoup" id="A0A4R5CGI9">
    <property type="interactions" value="24"/>
</dbReference>
<dbReference type="PROSITE" id="PS51318">
    <property type="entry name" value="TAT"/>
    <property type="match status" value="1"/>
</dbReference>
<feature type="domain" description="Glycoside hydrolase family 3 C-terminal" evidence="9">
    <location>
        <begin position="450"/>
        <end position="611"/>
    </location>
</feature>
<dbReference type="InterPro" id="IPR017853">
    <property type="entry name" value="GH"/>
</dbReference>
<dbReference type="InterPro" id="IPR006311">
    <property type="entry name" value="TAT_signal"/>
</dbReference>
<feature type="domain" description="Glycoside hydrolase family 3 N-terminal" evidence="8">
    <location>
        <begin position="58"/>
        <end position="397"/>
    </location>
</feature>
<evidence type="ECO:0000256" key="6">
    <source>
        <dbReference type="RuleBase" id="RU361161"/>
    </source>
</evidence>
<dbReference type="PANTHER" id="PTHR30480:SF13">
    <property type="entry name" value="BETA-HEXOSAMINIDASE"/>
    <property type="match status" value="1"/>
</dbReference>
<dbReference type="FunFam" id="3.20.20.300:FF:000014">
    <property type="entry name" value="Beta-hexosaminidase, lipoprotein"/>
    <property type="match status" value="1"/>
</dbReference>
<dbReference type="AlphaFoldDB" id="A0A4R5CGI9"/>
<dbReference type="EC" id="3.2.1.52" evidence="3"/>
<dbReference type="Pfam" id="PF01915">
    <property type="entry name" value="Glyco_hydro_3_C"/>
    <property type="match status" value="1"/>
</dbReference>
<dbReference type="SUPFAM" id="SSF52279">
    <property type="entry name" value="Beta-D-glucan exohydrolase, C-terminal domain"/>
    <property type="match status" value="1"/>
</dbReference>
<comment type="caution">
    <text evidence="10">The sequence shown here is derived from an EMBL/GenBank/DDBJ whole genome shotgun (WGS) entry which is preliminary data.</text>
</comment>
<dbReference type="Proteomes" id="UP000294739">
    <property type="component" value="Unassembled WGS sequence"/>
</dbReference>
<name>A0A4R5CGI9_9ACTN</name>
<keyword evidence="5 6" id="KW-0326">Glycosidase</keyword>
<dbReference type="RefSeq" id="WP_131901810.1">
    <property type="nucleotide sequence ID" value="NZ_SMKZ01000083.1"/>
</dbReference>
<evidence type="ECO:0000256" key="7">
    <source>
        <dbReference type="SAM" id="SignalP"/>
    </source>
</evidence>
<protein>
    <recommendedName>
        <fullName evidence="3">beta-N-acetylhexosaminidase</fullName>
        <ecNumber evidence="3">3.2.1.52</ecNumber>
    </recommendedName>
</protein>